<dbReference type="Gene3D" id="1.10.340.30">
    <property type="entry name" value="Hypothetical protein, domain 2"/>
    <property type="match status" value="1"/>
</dbReference>
<gene>
    <name evidence="2" type="ORF">METZ01_LOCUS30773</name>
</gene>
<dbReference type="SUPFAM" id="SSF48150">
    <property type="entry name" value="DNA-glycosylase"/>
    <property type="match status" value="1"/>
</dbReference>
<proteinExistence type="predicted"/>
<dbReference type="GO" id="GO:0003824">
    <property type="term" value="F:catalytic activity"/>
    <property type="evidence" value="ECO:0007669"/>
    <property type="project" value="InterPro"/>
</dbReference>
<dbReference type="InterPro" id="IPR011257">
    <property type="entry name" value="DNA_glycosylase"/>
</dbReference>
<dbReference type="InterPro" id="IPR003265">
    <property type="entry name" value="HhH-GPD_domain"/>
</dbReference>
<evidence type="ECO:0000313" key="2">
    <source>
        <dbReference type="EMBL" id="SUZ77919.1"/>
    </source>
</evidence>
<accession>A0A381QHN4</accession>
<organism evidence="2">
    <name type="scientific">marine metagenome</name>
    <dbReference type="NCBI Taxonomy" id="408172"/>
    <lineage>
        <taxon>unclassified sequences</taxon>
        <taxon>metagenomes</taxon>
        <taxon>ecological metagenomes</taxon>
    </lineage>
</organism>
<reference evidence="2" key="1">
    <citation type="submission" date="2018-05" db="EMBL/GenBank/DDBJ databases">
        <authorList>
            <person name="Lanie J.A."/>
            <person name="Ng W.-L."/>
            <person name="Kazmierczak K.M."/>
            <person name="Andrzejewski T.M."/>
            <person name="Davidsen T.M."/>
            <person name="Wayne K.J."/>
            <person name="Tettelin H."/>
            <person name="Glass J.I."/>
            <person name="Rusch D."/>
            <person name="Podicherti R."/>
            <person name="Tsui H.-C.T."/>
            <person name="Winkler M.E."/>
        </authorList>
    </citation>
    <scope>NUCLEOTIDE SEQUENCE</scope>
</reference>
<dbReference type="GO" id="GO:0006284">
    <property type="term" value="P:base-excision repair"/>
    <property type="evidence" value="ECO:0007669"/>
    <property type="project" value="InterPro"/>
</dbReference>
<dbReference type="EMBL" id="UINC01001334">
    <property type="protein sequence ID" value="SUZ77919.1"/>
    <property type="molecule type" value="Genomic_DNA"/>
</dbReference>
<name>A0A381QHN4_9ZZZZ</name>
<dbReference type="AlphaFoldDB" id="A0A381QHN4"/>
<evidence type="ECO:0000259" key="1">
    <source>
        <dbReference type="Pfam" id="PF00730"/>
    </source>
</evidence>
<protein>
    <recommendedName>
        <fullName evidence="1">HhH-GPD domain-containing protein</fullName>
    </recommendedName>
</protein>
<dbReference type="NCBIfam" id="TIGR03252">
    <property type="entry name" value="HhH-GPD-type base excision DNA repair protein"/>
    <property type="match status" value="1"/>
</dbReference>
<sequence>MPSQTGSLAVTGDPAADRLLNTDPLALLVGMLLDQQVPMEWAFRGPATLVNRLGGLDAGAVADMDPEAFLEACRAKPAIHRFPRSMAGRIQDLCRHLVDHHGGDAADIWRGASDGADLSRRLRALPGYGAEKTMIFVAILAKRMGVAPEGWEAAAGPFADDKPRSVADIDSPEALATVRAWKKAQKAAGKSKQD</sequence>
<feature type="domain" description="HhH-GPD" evidence="1">
    <location>
        <begin position="29"/>
        <end position="183"/>
    </location>
</feature>
<dbReference type="Pfam" id="PF00730">
    <property type="entry name" value="HhH-GPD"/>
    <property type="match status" value="1"/>
</dbReference>
<dbReference type="InterPro" id="IPR017658">
    <property type="entry name" value="HhH-GPD_base_excis"/>
</dbReference>